<dbReference type="GO" id="GO:0008432">
    <property type="term" value="F:JUN kinase binding"/>
    <property type="evidence" value="ECO:0007669"/>
    <property type="project" value="TreeGrafter"/>
</dbReference>
<dbReference type="InterPro" id="IPR039911">
    <property type="entry name" value="JIP3/JIP4"/>
</dbReference>
<evidence type="ECO:0000256" key="3">
    <source>
        <dbReference type="ARBA" id="ARBA00022490"/>
    </source>
</evidence>
<feature type="domain" description="RH1" evidence="7">
    <location>
        <begin position="17"/>
        <end position="105"/>
    </location>
</feature>
<reference evidence="9" key="1">
    <citation type="submission" date="2021-01" db="UniProtKB">
        <authorList>
            <consortium name="EnsemblMetazoa"/>
        </authorList>
    </citation>
    <scope>IDENTIFICATION</scope>
</reference>
<dbReference type="GO" id="GO:0030159">
    <property type="term" value="F:signaling receptor complex adaptor activity"/>
    <property type="evidence" value="ECO:0007669"/>
    <property type="project" value="TreeGrafter"/>
</dbReference>
<dbReference type="Pfam" id="PF19056">
    <property type="entry name" value="WD40_2"/>
    <property type="match status" value="1"/>
</dbReference>
<evidence type="ECO:0000313" key="9">
    <source>
        <dbReference type="EnsemblMetazoa" id="CLYHEMP012247.1"/>
    </source>
</evidence>
<dbReference type="SUPFAM" id="SSF50978">
    <property type="entry name" value="WD40 repeat-like"/>
    <property type="match status" value="1"/>
</dbReference>
<dbReference type="GO" id="GO:0005737">
    <property type="term" value="C:cytoplasm"/>
    <property type="evidence" value="ECO:0007669"/>
    <property type="project" value="UniProtKB-SubCell"/>
</dbReference>
<dbReference type="GO" id="GO:0019894">
    <property type="term" value="F:kinesin binding"/>
    <property type="evidence" value="ECO:0007669"/>
    <property type="project" value="TreeGrafter"/>
</dbReference>
<feature type="compositionally biased region" description="Polar residues" evidence="6">
    <location>
        <begin position="558"/>
        <end position="568"/>
    </location>
</feature>
<dbReference type="InterPro" id="IPR034743">
    <property type="entry name" value="RH1"/>
</dbReference>
<dbReference type="PANTHER" id="PTHR13886">
    <property type="entry name" value="JNK/SAPK-ASSOCIATED PROTEIN"/>
    <property type="match status" value="1"/>
</dbReference>
<dbReference type="PROSITE" id="PS51776">
    <property type="entry name" value="RH1"/>
    <property type="match status" value="1"/>
</dbReference>
<evidence type="ECO:0000259" key="8">
    <source>
        <dbReference type="PROSITE" id="PS51777"/>
    </source>
</evidence>
<dbReference type="Proteomes" id="UP000594262">
    <property type="component" value="Unplaced"/>
</dbReference>
<dbReference type="GeneID" id="136818098"/>
<evidence type="ECO:0000256" key="2">
    <source>
        <dbReference type="ARBA" id="ARBA00009866"/>
    </source>
</evidence>
<dbReference type="Pfam" id="PF16471">
    <property type="entry name" value="JIP_LZII"/>
    <property type="match status" value="1"/>
</dbReference>
<evidence type="ECO:0000259" key="7">
    <source>
        <dbReference type="PROSITE" id="PS51776"/>
    </source>
</evidence>
<protein>
    <recommendedName>
        <fullName evidence="11">C-Jun-amino-terminal kinase-interacting protein 4</fullName>
    </recommendedName>
</protein>
<feature type="region of interest" description="Disordered" evidence="6">
    <location>
        <begin position="750"/>
        <end position="779"/>
    </location>
</feature>
<dbReference type="EnsemblMetazoa" id="CLYHEMT012247.1">
    <property type="protein sequence ID" value="CLYHEMP012247.1"/>
    <property type="gene ID" value="CLYHEMG012247"/>
</dbReference>
<feature type="region of interest" description="Disordered" evidence="6">
    <location>
        <begin position="549"/>
        <end position="570"/>
    </location>
</feature>
<sequence length="1154" mass="129668">MDHLDLALNLQQEAVYSSSNTNNDEGGGEMSDRVSTLASGIYAEFERMIQKYGSDVVENLMPMIVNVLEQLESSYSEGGEATMELEMLAEDNEQLITQYEREKQLRKLAEAKYLEYEDSREQHQQDLQSVIDQLEHSRRQSETKAKQLQDQVERYEERISEQKKEYDTLHNRHSEMLHKYMERMELQSKLSPLPSTPDNVKLRKTKQGSELLSASQTELGASNTDENNLRSSSVTEIQVTSDFLTPGESRNDLSFEDEISLQVTTQDASTPLKTKKKLLASSREFLDTVEAESSQAEKLNITTSERGGVDFNEGDMNTVSEKTDSSSMFISPEAKAILDATPELSQVESEYQTPTIDIRSAQKLNQQNISLLAEMEQYDDALTVEQQGLKEFDRLLVENKDLIDVRSKLQTQKNELIRRMEEISGDREIQEEEIKALQTTKTRMKLKMTELEQSLKKVRLENEKAQLTLKNKIAEERISSANRKRFTRVEMAKVLMERNQYKERLMELQEAVRWTEMIRASKENHLNAVQQKKKSSIWRLFSNLFAGGGTSSSANTSPKKSVASTPQEPINVWYGGGANNQNQMQMQRRHTLSAQPSRYSGAESGFEGMTEKQRQERKERYKYVKEHINSEGRKQAYGWSLPSDFSGEQVGSSIVPVPVYCRPLNTEAAMKIWCASGINLEGGRTPDGNFIGLPMDFKESCHSTVWIGTSTHSCSKVTIIDANNPSVALDQFIVSSSHLLCMASVPGLSKDDNKRDPDVVDSPRKSGRQTSPEHSGSIMGIQAEEESYPDEDSVDGSQPTKVTSMLPTMWLGAQSGKVYIHSVVANWKKCLQSAKLKDSLLSIVHTQGRVLAALADGTVAIFHRKPDGRWDLSNYHLLDLGRPHHSIRCMTTVHHLVWCGYRNKVQVINPRTMKIEKSFDAHPRRESQVRQLACIGDGVWVSIRLDSTLRLYNAHTYHHLQDVDIEPYVSKMLGTSKFGFSFVRITALLLTDDRLWVGTGNGIILSVPLVSARPTRENDNGKAVVPIDISNKGALFMPYCAMVHAQLSFHGHRDSVKFFIAVPGSAANIEAAKAYSNAGARPPSPSNVKPGEVNFANLLVMSGGEGYIDFRVGDDESEDKANMSSSETSPASSKLVAVERSHLLVWQINNRKDS</sequence>
<dbReference type="InterPro" id="IPR032486">
    <property type="entry name" value="JIP_LZII"/>
</dbReference>
<feature type="coiled-coil region" evidence="5">
    <location>
        <begin position="361"/>
        <end position="511"/>
    </location>
</feature>
<dbReference type="AlphaFoldDB" id="A0A7M5WMV2"/>
<evidence type="ECO:0000256" key="1">
    <source>
        <dbReference type="ARBA" id="ARBA00004496"/>
    </source>
</evidence>
<dbReference type="OrthoDB" id="10256043at2759"/>
<feature type="compositionally biased region" description="Basic and acidic residues" evidence="6">
    <location>
        <begin position="750"/>
        <end position="764"/>
    </location>
</feature>
<comment type="subcellular location">
    <subcellularLocation>
        <location evidence="1">Cytoplasm</location>
    </subcellularLocation>
</comment>
<dbReference type="Gene3D" id="2.130.10.10">
    <property type="entry name" value="YVTN repeat-like/Quinoprotein amine dehydrogenase"/>
    <property type="match status" value="1"/>
</dbReference>
<keyword evidence="4 5" id="KW-0175">Coiled coil</keyword>
<proteinExistence type="inferred from homology"/>
<evidence type="ECO:0000256" key="6">
    <source>
        <dbReference type="SAM" id="MobiDB-lite"/>
    </source>
</evidence>
<keyword evidence="3" id="KW-0963">Cytoplasm</keyword>
<evidence type="ECO:0000256" key="4">
    <source>
        <dbReference type="ARBA" id="ARBA00023054"/>
    </source>
</evidence>
<dbReference type="InterPro" id="IPR015943">
    <property type="entry name" value="WD40/YVTN_repeat-like_dom_sf"/>
</dbReference>
<feature type="domain" description="RH2" evidence="8">
    <location>
        <begin position="483"/>
        <end position="553"/>
    </location>
</feature>
<dbReference type="GO" id="GO:0005078">
    <property type="term" value="F:MAP-kinase scaffold activity"/>
    <property type="evidence" value="ECO:0007669"/>
    <property type="project" value="InterPro"/>
</dbReference>
<dbReference type="PROSITE" id="PS51777">
    <property type="entry name" value="RH2"/>
    <property type="match status" value="1"/>
</dbReference>
<dbReference type="PANTHER" id="PTHR13886:SF4">
    <property type="entry name" value="JNK-INTERACTING PROTEIN 3"/>
    <property type="match status" value="1"/>
</dbReference>
<feature type="region of interest" description="Disordered" evidence="6">
    <location>
        <begin position="208"/>
        <end position="233"/>
    </location>
</feature>
<organism evidence="9 10">
    <name type="scientific">Clytia hemisphaerica</name>
    <dbReference type="NCBI Taxonomy" id="252671"/>
    <lineage>
        <taxon>Eukaryota</taxon>
        <taxon>Metazoa</taxon>
        <taxon>Cnidaria</taxon>
        <taxon>Hydrozoa</taxon>
        <taxon>Hydroidolina</taxon>
        <taxon>Leptothecata</taxon>
        <taxon>Obeliida</taxon>
        <taxon>Clytiidae</taxon>
        <taxon>Clytia</taxon>
    </lineage>
</organism>
<dbReference type="Gene3D" id="1.20.5.1000">
    <property type="entry name" value="arf6 gtpase in complex with a specific effector, jip4"/>
    <property type="match status" value="1"/>
</dbReference>
<keyword evidence="10" id="KW-1185">Reference proteome</keyword>
<dbReference type="InterPro" id="IPR036322">
    <property type="entry name" value="WD40_repeat_dom_sf"/>
</dbReference>
<dbReference type="Pfam" id="PF09744">
    <property type="entry name" value="RH1"/>
    <property type="match status" value="1"/>
</dbReference>
<comment type="similarity">
    <text evidence="2">Belongs to the JIP scaffold family.</text>
</comment>
<feature type="coiled-coil region" evidence="5">
    <location>
        <begin position="85"/>
        <end position="172"/>
    </location>
</feature>
<dbReference type="GO" id="GO:0016192">
    <property type="term" value="P:vesicle-mediated transport"/>
    <property type="evidence" value="ECO:0007669"/>
    <property type="project" value="TreeGrafter"/>
</dbReference>
<evidence type="ECO:0000256" key="5">
    <source>
        <dbReference type="SAM" id="Coils"/>
    </source>
</evidence>
<dbReference type="Gene3D" id="1.20.58.1770">
    <property type="match status" value="1"/>
</dbReference>
<name>A0A7M5WMV2_9CNID</name>
<evidence type="ECO:0000313" key="10">
    <source>
        <dbReference type="Proteomes" id="UP000594262"/>
    </source>
</evidence>
<dbReference type="RefSeq" id="XP_066930555.1">
    <property type="nucleotide sequence ID" value="XM_067074454.1"/>
</dbReference>
<accession>A0A7M5WMV2</accession>
<dbReference type="InterPro" id="IPR034744">
    <property type="entry name" value="RH2"/>
</dbReference>
<evidence type="ECO:0008006" key="11">
    <source>
        <dbReference type="Google" id="ProtNLM"/>
    </source>
</evidence>